<proteinExistence type="predicted"/>
<name>A0AAE3UH33_9BACT</name>
<dbReference type="Pfam" id="PF16242">
    <property type="entry name" value="Pyrid_ox_like"/>
    <property type="match status" value="1"/>
</dbReference>
<reference evidence="2" key="1">
    <citation type="submission" date="2023-05" db="EMBL/GenBank/DDBJ databases">
        <authorList>
            <person name="Zhang X."/>
        </authorList>
    </citation>
    <scope>NUCLEOTIDE SEQUENCE</scope>
    <source>
        <strain evidence="2">BD1B2-1</strain>
    </source>
</reference>
<dbReference type="SUPFAM" id="SSF50475">
    <property type="entry name" value="FMN-binding split barrel"/>
    <property type="match status" value="1"/>
</dbReference>
<dbReference type="Gene3D" id="2.30.110.10">
    <property type="entry name" value="Electron Transport, Fmn-binding Protein, Chain A"/>
    <property type="match status" value="1"/>
</dbReference>
<keyword evidence="3" id="KW-1185">Reference proteome</keyword>
<dbReference type="AlphaFoldDB" id="A0AAE3UH33"/>
<organism evidence="2 3">
    <name type="scientific">Xanthocytophaga agilis</name>
    <dbReference type="NCBI Taxonomy" id="3048010"/>
    <lineage>
        <taxon>Bacteria</taxon>
        <taxon>Pseudomonadati</taxon>
        <taxon>Bacteroidota</taxon>
        <taxon>Cytophagia</taxon>
        <taxon>Cytophagales</taxon>
        <taxon>Rhodocytophagaceae</taxon>
        <taxon>Xanthocytophaga</taxon>
    </lineage>
</organism>
<feature type="domain" description="General stress protein FMN-binding split barrel" evidence="1">
    <location>
        <begin position="11"/>
        <end position="154"/>
    </location>
</feature>
<evidence type="ECO:0000313" key="3">
    <source>
        <dbReference type="Proteomes" id="UP001232063"/>
    </source>
</evidence>
<dbReference type="PANTHER" id="PTHR34818:SF1">
    <property type="entry name" value="PROTEIN BLI-3"/>
    <property type="match status" value="1"/>
</dbReference>
<dbReference type="InterPro" id="IPR012349">
    <property type="entry name" value="Split_barrel_FMN-bd"/>
</dbReference>
<dbReference type="PANTHER" id="PTHR34818">
    <property type="entry name" value="PROTEIN BLI-3"/>
    <property type="match status" value="1"/>
</dbReference>
<evidence type="ECO:0000259" key="1">
    <source>
        <dbReference type="Pfam" id="PF16242"/>
    </source>
</evidence>
<dbReference type="Proteomes" id="UP001232063">
    <property type="component" value="Unassembled WGS sequence"/>
</dbReference>
<protein>
    <submittedName>
        <fullName evidence="2">Pyridoxamine 5'-phosphate oxidase family protein</fullName>
    </submittedName>
</protein>
<sequence>MYAQSMQPAEYEKLKDKIKDIKIAMLTTIDSQGDLRSRPMATQEMDENGTLWFFTSDDSHKVEELQQNNKVQISYSDEDAVTYVSVSGIAELTKDAQKIKELWSDAFRAWFPGGKDDPRLALLKITPYKAEYWDSPGGKMQTLFEMIKGVLTGEPDKSSQHEKLGIGS</sequence>
<comment type="caution">
    <text evidence="2">The sequence shown here is derived from an EMBL/GenBank/DDBJ whole genome shotgun (WGS) entry which is preliminary data.</text>
</comment>
<gene>
    <name evidence="2" type="ORF">QNI22_16320</name>
</gene>
<dbReference type="InterPro" id="IPR038725">
    <property type="entry name" value="YdaG_split_barrel_FMN-bd"/>
</dbReference>
<dbReference type="InterPro" id="IPR052917">
    <property type="entry name" value="Stress-Dev_Protein"/>
</dbReference>
<evidence type="ECO:0000313" key="2">
    <source>
        <dbReference type="EMBL" id="MDJ1502233.1"/>
    </source>
</evidence>
<accession>A0AAE3UH33</accession>
<dbReference type="EMBL" id="JASJOU010000005">
    <property type="protein sequence ID" value="MDJ1502233.1"/>
    <property type="molecule type" value="Genomic_DNA"/>
</dbReference>
<dbReference type="RefSeq" id="WP_314512168.1">
    <property type="nucleotide sequence ID" value="NZ_JASJOU010000005.1"/>
</dbReference>